<reference evidence="3" key="1">
    <citation type="submission" date="2013-07" db="EMBL/GenBank/DDBJ databases">
        <authorList>
            <person name="McIlroy S."/>
        </authorList>
    </citation>
    <scope>NUCLEOTIDE SEQUENCE [LARGE SCALE GENOMIC DNA]</scope>
    <source>
        <strain evidence="3">Run_A_D11</strain>
    </source>
</reference>
<proteinExistence type="predicted"/>
<organism evidence="3 4">
    <name type="scientific">Candidatus Competibacter denitrificans Run_A_D11</name>
    <dbReference type="NCBI Taxonomy" id="1400863"/>
    <lineage>
        <taxon>Bacteria</taxon>
        <taxon>Pseudomonadati</taxon>
        <taxon>Pseudomonadota</taxon>
        <taxon>Gammaproteobacteria</taxon>
        <taxon>Candidatus Competibacteraceae</taxon>
        <taxon>Candidatus Competibacter</taxon>
    </lineage>
</organism>
<dbReference type="InterPro" id="IPR032806">
    <property type="entry name" value="YbfD_N"/>
</dbReference>
<feature type="domain" description="H repeat-associated protein N-terminal" evidence="2">
    <location>
        <begin position="11"/>
        <end position="97"/>
    </location>
</feature>
<evidence type="ECO:0000259" key="1">
    <source>
        <dbReference type="Pfam" id="PF01609"/>
    </source>
</evidence>
<comment type="caution">
    <text evidence="3">The sequence shown here is derived from an EMBL/GenBank/DDBJ whole genome shotgun (WGS) entry which is preliminary data.</text>
</comment>
<gene>
    <name evidence="3" type="ORF">BN873_130006</name>
</gene>
<dbReference type="InterPro" id="IPR002559">
    <property type="entry name" value="Transposase_11"/>
</dbReference>
<protein>
    <submittedName>
        <fullName evidence="3">Transposase</fullName>
    </submittedName>
</protein>
<dbReference type="Pfam" id="PF13808">
    <property type="entry name" value="DDE_Tnp_1_assoc"/>
    <property type="match status" value="1"/>
</dbReference>
<dbReference type="PANTHER" id="PTHR30298">
    <property type="entry name" value="H REPEAT-ASSOCIATED PREDICTED TRANSPOSASE"/>
    <property type="match status" value="1"/>
</dbReference>
<evidence type="ECO:0000313" key="4">
    <source>
        <dbReference type="Proteomes" id="UP000035760"/>
    </source>
</evidence>
<dbReference type="OrthoDB" id="8001376at2"/>
<dbReference type="EMBL" id="CBTJ020000018">
    <property type="protein sequence ID" value="CDI01171.1"/>
    <property type="molecule type" value="Genomic_DNA"/>
</dbReference>
<dbReference type="RefSeq" id="WP_048670294.1">
    <property type="nucleotide sequence ID" value="NZ_CBTJ020000018.1"/>
</dbReference>
<reference evidence="3" key="2">
    <citation type="submission" date="2014-03" db="EMBL/GenBank/DDBJ databases">
        <title>Candidatus Competibacter-lineage genomes retrieved from metagenomes reveal functional metabolic diversity.</title>
        <authorList>
            <person name="McIlroy S.J."/>
            <person name="Albertsen M."/>
            <person name="Andresen E.K."/>
            <person name="Saunders A.M."/>
            <person name="Kristiansen R."/>
            <person name="Stokholm-Bjerregaard M."/>
            <person name="Nielsen K.L."/>
            <person name="Nielsen P.H."/>
        </authorList>
    </citation>
    <scope>NUCLEOTIDE SEQUENCE</scope>
    <source>
        <strain evidence="3">Run_A_D11</strain>
    </source>
</reference>
<dbReference type="AlphaFoldDB" id="W6M1B6"/>
<dbReference type="NCBIfam" id="NF033564">
    <property type="entry name" value="transpos_ISAs1"/>
    <property type="match status" value="1"/>
</dbReference>
<dbReference type="Proteomes" id="UP000035760">
    <property type="component" value="Unassembled WGS sequence"/>
</dbReference>
<dbReference type="STRING" id="1400863.BN873_130006"/>
<name>W6M1B6_9GAMM</name>
<dbReference type="GO" id="GO:0006313">
    <property type="term" value="P:DNA transposition"/>
    <property type="evidence" value="ECO:0007669"/>
    <property type="project" value="InterPro"/>
</dbReference>
<dbReference type="PANTHER" id="PTHR30298:SF0">
    <property type="entry name" value="PROTEIN YBFL-RELATED"/>
    <property type="match status" value="1"/>
</dbReference>
<keyword evidence="4" id="KW-1185">Reference proteome</keyword>
<feature type="domain" description="Transposase IS4-like" evidence="1">
    <location>
        <begin position="108"/>
        <end position="338"/>
    </location>
</feature>
<evidence type="ECO:0000313" key="3">
    <source>
        <dbReference type="EMBL" id="CDI01171.1"/>
    </source>
</evidence>
<dbReference type="Pfam" id="PF01609">
    <property type="entry name" value="DDE_Tnp_1"/>
    <property type="match status" value="1"/>
</dbReference>
<dbReference type="InterPro" id="IPR051698">
    <property type="entry name" value="Transposase_11-like"/>
</dbReference>
<dbReference type="GO" id="GO:0004803">
    <property type="term" value="F:transposase activity"/>
    <property type="evidence" value="ECO:0007669"/>
    <property type="project" value="InterPro"/>
</dbReference>
<dbReference type="GO" id="GO:0003677">
    <property type="term" value="F:DNA binding"/>
    <property type="evidence" value="ECO:0007669"/>
    <property type="project" value="InterPro"/>
</dbReference>
<accession>W6M1B6</accession>
<dbReference type="InterPro" id="IPR047647">
    <property type="entry name" value="ISAs1_transpos"/>
</dbReference>
<sequence length="377" mass="41415">MRPQLLDPRPYFADLPDPRRETRNKLHKLQDILMMVLCAVLSGVEDWVGMADFAEEKEDGLRGFLDLPNGIPSHDTLSDVLGRIDPVAFRAAFTAWATAARPDLAGEQVCVDGKAVRGSRDGEHPAVHLVSAFAGQARWVLAQQAIAEKSNEITAIPDRLALLDLHGAVVSADAMGCQKTIAQAIVSGGADYVLALKDHHPTLCEEVEVQLWLDTEVAGGRLPVQETVEKDHGRIEIRRSALSGHIDGLDAKPDWAGLQAVGRVESIRIIGDQISTEGRYFLSSFADQERFAASVRGHWGIENQQHGVLDVPFGEDAGRTRHDHSAENLALIRRIALNVLRHNGSPRDSIRRRKLRAALNDEYRLRLLLGTPIPATP</sequence>
<evidence type="ECO:0000259" key="2">
    <source>
        <dbReference type="Pfam" id="PF13808"/>
    </source>
</evidence>